<proteinExistence type="inferred from homology"/>
<evidence type="ECO:0000256" key="4">
    <source>
        <dbReference type="SAM" id="Phobius"/>
    </source>
</evidence>
<keyword evidence="4" id="KW-0472">Membrane</keyword>
<dbReference type="InterPro" id="IPR012341">
    <property type="entry name" value="6hp_glycosidase-like_sf"/>
</dbReference>
<comment type="caution">
    <text evidence="5">The sequence shown here is derived from an EMBL/GenBank/DDBJ whole genome shotgun (WGS) entry which is preliminary data.</text>
</comment>
<dbReference type="EMBL" id="JAAOIW010000012">
    <property type="protein sequence ID" value="NHN33444.1"/>
    <property type="molecule type" value="Genomic_DNA"/>
</dbReference>
<dbReference type="Pfam" id="PF01270">
    <property type="entry name" value="Glyco_hydro_8"/>
    <property type="match status" value="1"/>
</dbReference>
<keyword evidence="4" id="KW-1133">Transmembrane helix</keyword>
<comment type="similarity">
    <text evidence="1">Belongs to the glycosyl hydrolase 8 (cellulase D) family.</text>
</comment>
<evidence type="ECO:0000313" key="6">
    <source>
        <dbReference type="Proteomes" id="UP001165962"/>
    </source>
</evidence>
<feature type="transmembrane region" description="Helical" evidence="4">
    <location>
        <begin position="9"/>
        <end position="28"/>
    </location>
</feature>
<evidence type="ECO:0000256" key="3">
    <source>
        <dbReference type="ARBA" id="ARBA00023295"/>
    </source>
</evidence>
<evidence type="ECO:0000256" key="1">
    <source>
        <dbReference type="ARBA" id="ARBA00009209"/>
    </source>
</evidence>
<keyword evidence="4" id="KW-0812">Transmembrane</keyword>
<accession>A0ABX0JGQ4</accession>
<keyword evidence="3" id="KW-0326">Glycosidase</keyword>
<sequence length="373" mass="42562">MLKLWKHKIGWVFASLMLSLVIYQFTWMSNPDIRLVLKGDESSLYRFVVGHLMDNAGGIYTNLREDSDKIEHTATGHQMLSESTGLMMLYAVKQNRKDLFAQQYVFLNNHLMDRSGLRWVVDKANNKAVTTNATIDDLLVVRSLLLAADLWKQSEYAKKADQIANGLWKNAQSDALLADFYNWSPAQKADTVTASYLDLFTLKMLSMRSQQWAAIYTSSKQLSDYAALDNGLYYKTFDLKSRTWKAQTEFNSIDFLYSALHRAEDQIHVTATVNFIKSQWTLNKKLANAYSVAGKEVSQDESPAVYALAFRLLKQVNQEPELAEGLYQRMLQLSVQDPASPYFGGFVDLNTNEAYSFDHLQALLAESERNNYP</sequence>
<keyword evidence="2" id="KW-0378">Hydrolase</keyword>
<evidence type="ECO:0008006" key="7">
    <source>
        <dbReference type="Google" id="ProtNLM"/>
    </source>
</evidence>
<keyword evidence="6" id="KW-1185">Reference proteome</keyword>
<organism evidence="5 6">
    <name type="scientific">Paenibacillus agricola</name>
    <dbReference type="NCBI Taxonomy" id="2716264"/>
    <lineage>
        <taxon>Bacteria</taxon>
        <taxon>Bacillati</taxon>
        <taxon>Bacillota</taxon>
        <taxon>Bacilli</taxon>
        <taxon>Bacillales</taxon>
        <taxon>Paenibacillaceae</taxon>
        <taxon>Paenibacillus</taxon>
    </lineage>
</organism>
<reference evidence="5" key="1">
    <citation type="submission" date="2020-03" db="EMBL/GenBank/DDBJ databases">
        <title>Draft sequencing of Paenibacilllus sp. S3N08.</title>
        <authorList>
            <person name="Kim D.-U."/>
        </authorList>
    </citation>
    <scope>NUCLEOTIDE SEQUENCE</scope>
    <source>
        <strain evidence="5">S3N08</strain>
    </source>
</reference>
<evidence type="ECO:0000256" key="2">
    <source>
        <dbReference type="ARBA" id="ARBA00022801"/>
    </source>
</evidence>
<dbReference type="Gene3D" id="1.50.10.10">
    <property type="match status" value="1"/>
</dbReference>
<dbReference type="InterPro" id="IPR002037">
    <property type="entry name" value="Glyco_hydro_8"/>
</dbReference>
<dbReference type="Proteomes" id="UP001165962">
    <property type="component" value="Unassembled WGS sequence"/>
</dbReference>
<dbReference type="SUPFAM" id="SSF48208">
    <property type="entry name" value="Six-hairpin glycosidases"/>
    <property type="match status" value="1"/>
</dbReference>
<protein>
    <recommendedName>
        <fullName evidence="7">Glycosyl hydrolase family 8</fullName>
    </recommendedName>
</protein>
<dbReference type="InterPro" id="IPR008928">
    <property type="entry name" value="6-hairpin_glycosidase_sf"/>
</dbReference>
<gene>
    <name evidence="5" type="ORF">G9U52_26885</name>
</gene>
<evidence type="ECO:0000313" key="5">
    <source>
        <dbReference type="EMBL" id="NHN33444.1"/>
    </source>
</evidence>
<name>A0ABX0JGQ4_9BACL</name>